<evidence type="ECO:0000313" key="2">
    <source>
        <dbReference type="EMBL" id="CAH3191552.1"/>
    </source>
</evidence>
<feature type="compositionally biased region" description="Polar residues" evidence="1">
    <location>
        <begin position="918"/>
        <end position="946"/>
    </location>
</feature>
<feature type="compositionally biased region" description="Basic and acidic residues" evidence="1">
    <location>
        <begin position="853"/>
        <end position="872"/>
    </location>
</feature>
<name>A0ABN8SKJ3_9CNID</name>
<feature type="region of interest" description="Disordered" evidence="1">
    <location>
        <begin position="80"/>
        <end position="131"/>
    </location>
</feature>
<feature type="compositionally biased region" description="Polar residues" evidence="1">
    <location>
        <begin position="99"/>
        <end position="118"/>
    </location>
</feature>
<feature type="region of interest" description="Disordered" evidence="1">
    <location>
        <begin position="237"/>
        <end position="264"/>
    </location>
</feature>
<accession>A0ABN8SKJ3</accession>
<evidence type="ECO:0000313" key="3">
    <source>
        <dbReference type="Proteomes" id="UP001159427"/>
    </source>
</evidence>
<feature type="compositionally biased region" description="Basic and acidic residues" evidence="1">
    <location>
        <begin position="883"/>
        <end position="893"/>
    </location>
</feature>
<protein>
    <submittedName>
        <fullName evidence="2">Uncharacterized protein</fullName>
    </submittedName>
</protein>
<dbReference type="EMBL" id="CALNXI010002951">
    <property type="protein sequence ID" value="CAH3191552.1"/>
    <property type="molecule type" value="Genomic_DNA"/>
</dbReference>
<feature type="compositionally biased region" description="Acidic residues" evidence="1">
    <location>
        <begin position="1012"/>
        <end position="1023"/>
    </location>
</feature>
<feature type="region of interest" description="Disordered" evidence="1">
    <location>
        <begin position="691"/>
        <end position="751"/>
    </location>
</feature>
<sequence>MRSESSCSALCQHPECWRANLQRVKDAVRLRNGIQSHDHETSVEKDFTTVDDRKTPVEDGSLPTLKVIDVFGDIHLRSSSVPNSRASPQPNRYHHRSASLPSLSPNPCSQPLSPSCTPNFRVPRPSPVSPTGLTEYQKRMLWKKNVKPASAPCDDNRHNQGVKSHASIVGIHELYENDELSRDWKDVYITSAYLVWCQTNRRKRRKAKSTGSIRKDPRRVTFKDVTEDMIPAAMEKMRPKRPEPRRSPTVGLPYGPSRSSSHRQVHVQHLDLGKYGLEDFGDFPKSVIAGILQHIKPRSMALDKDLPLGLECHPKQQSSPRGGETGAKLVTADAPEKSLERTLQDENSRMLLDVDINSHFTPPVGEEITDDEGGDRTLDSPRQGTRPEANMIKAVSEKLAARQGRLLLPLPSIGVPTQRKAKDKLHHCMNSIPHNLDLGVAMEPVDVVSVTPTPTGTPAEDVTAQGSQLNILDRRSMDVTLAASELDSPNDDQWPVRTHMTSALRYSPVPVRAPAPTPISPERYGRYSRTPNTREHSHSISSRHMRRWETLSSVYDQDEPDLTREALGSPEGEGEDVVLEPVFLTEDAILRNPKLMSFSNRKDVEQWPQEKMIVNIIEGEEMPRSVRSPSPGSKTYIPQDILAEFHGDLYGRTEMHIAGHKMTGKQNFGPESLISTDVPAYIAPAWRPPRSRTPIQFLETPSRKAPRPLRQPPAESVPKSLTVQSLRGRAIRRPKSTPPRIGSPGESSKDLPVQQILSDSSLVHSTREVIDTYSMAVPATSPSVGANGSIPPPPSPEAQIITSVVPSTLKLDPVSEAEEKSSIASASVADGTSHVEGCNTVANLSEVEEENEEVKLSRGTEEVLNGSRKEQETAAETSAVAETGKENKEDAEPNKTQLIGEERLSPTDKLFQSADAVRSQTLPEENTTVTKEAESNTPPEDPVNQTDDSERKQEEILSENNTVTETSRNNEEETTAPPHPPGSPDIINTPDFTEGLDMNLDLEAELRAAMEGLEDLDDNTDGEGGEKRASPELEAW</sequence>
<comment type="caution">
    <text evidence="2">The sequence shown here is derived from an EMBL/GenBank/DDBJ whole genome shotgun (WGS) entry which is preliminary data.</text>
</comment>
<dbReference type="Proteomes" id="UP001159427">
    <property type="component" value="Unassembled WGS sequence"/>
</dbReference>
<keyword evidence="3" id="KW-1185">Reference proteome</keyword>
<feature type="region of interest" description="Disordered" evidence="1">
    <location>
        <begin position="314"/>
        <end position="341"/>
    </location>
</feature>
<feature type="compositionally biased region" description="Basic and acidic residues" evidence="1">
    <location>
        <begin position="237"/>
        <end position="246"/>
    </location>
</feature>
<evidence type="ECO:0000256" key="1">
    <source>
        <dbReference type="SAM" id="MobiDB-lite"/>
    </source>
</evidence>
<feature type="compositionally biased region" description="Basic and acidic residues" evidence="1">
    <location>
        <begin position="1024"/>
        <end position="1036"/>
    </location>
</feature>
<feature type="compositionally biased region" description="Polar residues" evidence="1">
    <location>
        <begin position="80"/>
        <end position="90"/>
    </location>
</feature>
<organism evidence="2 3">
    <name type="scientific">Porites evermanni</name>
    <dbReference type="NCBI Taxonomy" id="104178"/>
    <lineage>
        <taxon>Eukaryota</taxon>
        <taxon>Metazoa</taxon>
        <taxon>Cnidaria</taxon>
        <taxon>Anthozoa</taxon>
        <taxon>Hexacorallia</taxon>
        <taxon>Scleractinia</taxon>
        <taxon>Fungiina</taxon>
        <taxon>Poritidae</taxon>
        <taxon>Porites</taxon>
    </lineage>
</organism>
<feature type="region of interest" description="Disordered" evidence="1">
    <location>
        <begin position="844"/>
        <end position="1036"/>
    </location>
</feature>
<gene>
    <name evidence="2" type="ORF">PEVE_00022070</name>
</gene>
<feature type="region of interest" description="Disordered" evidence="1">
    <location>
        <begin position="359"/>
        <end position="386"/>
    </location>
</feature>
<proteinExistence type="predicted"/>
<reference evidence="2 3" key="1">
    <citation type="submission" date="2022-05" db="EMBL/GenBank/DDBJ databases">
        <authorList>
            <consortium name="Genoscope - CEA"/>
            <person name="William W."/>
        </authorList>
    </citation>
    <scope>NUCLEOTIDE SEQUENCE [LARGE SCALE GENOMIC DNA]</scope>
</reference>
<feature type="region of interest" description="Disordered" evidence="1">
    <location>
        <begin position="509"/>
        <end position="543"/>
    </location>
</feature>